<proteinExistence type="predicted"/>
<keyword evidence="2" id="KW-1185">Reference proteome</keyword>
<sequence>MTRKLITIGCSVLLLAVASDGATLRLNDGSRIEGELEKIHEGTFYFRTSFAGVIEVPLEQVSGLDSADAVSVRTSSGEVFQGPVRTEGGELEVTSAAGTVRTGLDTVVSGWEAGGRDPIVATREAELAGQLRKWTYMAGVDLSGKDGNSENFASAIVAEAKLEGPSDRLTIYGSYKYKESDGIRSEDEQKGGINYTNFFSEKWGWYVREELERDTFEGIEFRTTTAAGLTHRFIKEERLTLEGNAGLIYRYESYQDTGAESDGSAGLDLGLNLMWQFADWGKLVSSLEYTPSFDDFGRYLLDHESGIDIPLGTSDKWTMRFGVSNQYNSEPSGGREELDTSYFARLILLWD</sequence>
<evidence type="ECO:0000313" key="1">
    <source>
        <dbReference type="EMBL" id="NDV63536.1"/>
    </source>
</evidence>
<organism evidence="1 2">
    <name type="scientific">Oceanipulchritudo coccoides</name>
    <dbReference type="NCBI Taxonomy" id="2706888"/>
    <lineage>
        <taxon>Bacteria</taxon>
        <taxon>Pseudomonadati</taxon>
        <taxon>Verrucomicrobiota</taxon>
        <taxon>Opitutia</taxon>
        <taxon>Puniceicoccales</taxon>
        <taxon>Oceanipulchritudinaceae</taxon>
        <taxon>Oceanipulchritudo</taxon>
    </lineage>
</organism>
<gene>
    <name evidence="1" type="ORF">G0Q06_13810</name>
</gene>
<accession>A0A6B2M569</accession>
<protein>
    <submittedName>
        <fullName evidence="1">DUF481 domain-containing protein</fullName>
    </submittedName>
</protein>
<dbReference type="Proteomes" id="UP000478417">
    <property type="component" value="Unassembled WGS sequence"/>
</dbReference>
<dbReference type="Pfam" id="PF04338">
    <property type="entry name" value="DUF481"/>
    <property type="match status" value="1"/>
</dbReference>
<reference evidence="1 2" key="1">
    <citation type="submission" date="2020-02" db="EMBL/GenBank/DDBJ databases">
        <title>Albibacoteraceae fam. nov., the first described family within the subdivision 4 Verrucomicrobia.</title>
        <authorList>
            <person name="Xi F."/>
        </authorList>
    </citation>
    <scope>NUCLEOTIDE SEQUENCE [LARGE SCALE GENOMIC DNA]</scope>
    <source>
        <strain evidence="1 2">CK1056</strain>
    </source>
</reference>
<dbReference type="InterPro" id="IPR007433">
    <property type="entry name" value="DUF481"/>
</dbReference>
<name>A0A6B2M569_9BACT</name>
<dbReference type="EMBL" id="JAAGNX010000003">
    <property type="protein sequence ID" value="NDV63536.1"/>
    <property type="molecule type" value="Genomic_DNA"/>
</dbReference>
<dbReference type="AlphaFoldDB" id="A0A6B2M569"/>
<comment type="caution">
    <text evidence="1">The sequence shown here is derived from an EMBL/GenBank/DDBJ whole genome shotgun (WGS) entry which is preliminary data.</text>
</comment>
<dbReference type="RefSeq" id="WP_163967177.1">
    <property type="nucleotide sequence ID" value="NZ_JAAGNX010000003.1"/>
</dbReference>
<evidence type="ECO:0000313" key="2">
    <source>
        <dbReference type="Proteomes" id="UP000478417"/>
    </source>
</evidence>